<keyword evidence="1" id="KW-0472">Membrane</keyword>
<dbReference type="OrthoDB" id="6501777at2759"/>
<keyword evidence="1" id="KW-1133">Transmembrane helix</keyword>
<evidence type="ECO:0000256" key="1">
    <source>
        <dbReference type="SAM" id="Phobius"/>
    </source>
</evidence>
<evidence type="ECO:0008006" key="4">
    <source>
        <dbReference type="Google" id="ProtNLM"/>
    </source>
</evidence>
<keyword evidence="3" id="KW-1185">Reference proteome</keyword>
<gene>
    <name evidence="2" type="ORF">B4U79_07207</name>
</gene>
<evidence type="ECO:0000313" key="3">
    <source>
        <dbReference type="Proteomes" id="UP000285301"/>
    </source>
</evidence>
<feature type="transmembrane region" description="Helical" evidence="1">
    <location>
        <begin position="85"/>
        <end position="104"/>
    </location>
</feature>
<dbReference type="AlphaFoldDB" id="A0A3S3SDY2"/>
<feature type="transmembrane region" description="Helical" evidence="1">
    <location>
        <begin position="269"/>
        <end position="286"/>
    </location>
</feature>
<comment type="caution">
    <text evidence="2">The sequence shown here is derived from an EMBL/GenBank/DDBJ whole genome shotgun (WGS) entry which is preliminary data.</text>
</comment>
<organism evidence="2 3">
    <name type="scientific">Dinothrombium tinctorium</name>
    <dbReference type="NCBI Taxonomy" id="1965070"/>
    <lineage>
        <taxon>Eukaryota</taxon>
        <taxon>Metazoa</taxon>
        <taxon>Ecdysozoa</taxon>
        <taxon>Arthropoda</taxon>
        <taxon>Chelicerata</taxon>
        <taxon>Arachnida</taxon>
        <taxon>Acari</taxon>
        <taxon>Acariformes</taxon>
        <taxon>Trombidiformes</taxon>
        <taxon>Prostigmata</taxon>
        <taxon>Anystina</taxon>
        <taxon>Parasitengona</taxon>
        <taxon>Trombidioidea</taxon>
        <taxon>Trombidiidae</taxon>
        <taxon>Dinothrombium</taxon>
    </lineage>
</organism>
<keyword evidence="1" id="KW-0812">Transmembrane</keyword>
<feature type="transmembrane region" description="Helical" evidence="1">
    <location>
        <begin position="12"/>
        <end position="34"/>
    </location>
</feature>
<feature type="transmembrane region" description="Helical" evidence="1">
    <location>
        <begin position="189"/>
        <end position="208"/>
    </location>
</feature>
<evidence type="ECO:0000313" key="2">
    <source>
        <dbReference type="EMBL" id="RWS12843.1"/>
    </source>
</evidence>
<name>A0A3S3SDY2_9ACAR</name>
<dbReference type="Proteomes" id="UP000285301">
    <property type="component" value="Unassembled WGS sequence"/>
</dbReference>
<proteinExistence type="predicted"/>
<feature type="transmembrane region" description="Helical" evidence="1">
    <location>
        <begin position="46"/>
        <end position="65"/>
    </location>
</feature>
<dbReference type="EMBL" id="NCKU01001188">
    <property type="protein sequence ID" value="RWS12843.1"/>
    <property type="molecule type" value="Genomic_DNA"/>
</dbReference>
<sequence>MESIIVATGITRLILISGVLFVNTISFIRLLWCCAGNVKAKCVHKITTAVTILCSIVYLLSWLPYLTFSLPDGKWPLVNAKEHCIIQLSVTAQVTTILLTVLAVRKLYDCFNPKVAKVLSFSAVFAWVIPQLLYLSLAELLNNESSSFRFLDRLLLIPHSSSNASNEVTIGFMLCIHHLAAPVVAQLSWHYIVLVVPLTALILLSFILQAFRKTTNAGAEENCKCTPDLLISLCLYFNLMWLLILRPLIVLQTLIINKEWQQSPTYLDFGTHLVIIFAAVFVPFASNGGLRNKVREANENSSHRDRVIDYSIYYYTDKDRF</sequence>
<reference evidence="2 3" key="1">
    <citation type="journal article" date="2018" name="Gigascience">
        <title>Genomes of trombidid mites reveal novel predicted allergens and laterally-transferred genes associated with secondary metabolism.</title>
        <authorList>
            <person name="Dong X."/>
            <person name="Chaisiri K."/>
            <person name="Xia D."/>
            <person name="Armstrong S.D."/>
            <person name="Fang Y."/>
            <person name="Donnelly M.J."/>
            <person name="Kadowaki T."/>
            <person name="McGarry J.W."/>
            <person name="Darby A.C."/>
            <person name="Makepeace B.L."/>
        </authorList>
    </citation>
    <scope>NUCLEOTIDE SEQUENCE [LARGE SCALE GENOMIC DNA]</scope>
    <source>
        <strain evidence="2">UoL-WK</strain>
    </source>
</reference>
<feature type="transmembrane region" description="Helical" evidence="1">
    <location>
        <begin position="229"/>
        <end position="249"/>
    </location>
</feature>
<feature type="transmembrane region" description="Helical" evidence="1">
    <location>
        <begin position="116"/>
        <end position="137"/>
    </location>
</feature>
<protein>
    <recommendedName>
        <fullName evidence="4">G-protein coupled receptors family 1 profile domain-containing protein</fullName>
    </recommendedName>
</protein>
<accession>A0A3S3SDY2</accession>